<dbReference type="AlphaFoldDB" id="A0A1H4APP3"/>
<dbReference type="Proteomes" id="UP000199397">
    <property type="component" value="Unassembled WGS sequence"/>
</dbReference>
<protein>
    <submittedName>
        <fullName evidence="1">Uncharacterized protein</fullName>
    </submittedName>
</protein>
<dbReference type="STRING" id="525918.SAMN05660964_01442"/>
<accession>A0A1H4APP3</accession>
<dbReference type="EMBL" id="FNQP01000007">
    <property type="protein sequence ID" value="SEA37748.1"/>
    <property type="molecule type" value="Genomic_DNA"/>
</dbReference>
<name>A0A1H4APP3_9GAMM</name>
<evidence type="ECO:0000313" key="1">
    <source>
        <dbReference type="EMBL" id="SEA37748.1"/>
    </source>
</evidence>
<keyword evidence="2" id="KW-1185">Reference proteome</keyword>
<proteinExistence type="predicted"/>
<evidence type="ECO:0000313" key="2">
    <source>
        <dbReference type="Proteomes" id="UP000199397"/>
    </source>
</evidence>
<gene>
    <name evidence="1" type="ORF">SAMN05660964_01442</name>
</gene>
<dbReference type="OrthoDB" id="9857541at2"/>
<reference evidence="1 2" key="1">
    <citation type="submission" date="2016-10" db="EMBL/GenBank/DDBJ databases">
        <authorList>
            <person name="de Groot N.N."/>
        </authorList>
    </citation>
    <scope>NUCLEOTIDE SEQUENCE [LARGE SCALE GENOMIC DNA]</scope>
    <source>
        <strain evidence="1 2">DSM 21228</strain>
    </source>
</reference>
<organism evidence="1 2">
    <name type="scientific">Thiothrix caldifontis</name>
    <dbReference type="NCBI Taxonomy" id="525918"/>
    <lineage>
        <taxon>Bacteria</taxon>
        <taxon>Pseudomonadati</taxon>
        <taxon>Pseudomonadota</taxon>
        <taxon>Gammaproteobacteria</taxon>
        <taxon>Thiotrichales</taxon>
        <taxon>Thiotrichaceae</taxon>
        <taxon>Thiothrix</taxon>
    </lineage>
</organism>
<sequence>MASSKNLVDSSFASFTAASALQDKTVFVDLTDKPAQAQVVRDGYQVPSVKTNPTIIEQFLSGLDTQKPTESPRVINQSITAGIRVGLGTVVDLVLAPKQDVPLGIFSDIHSAVQETSVAALLAKAEQDQLLTKQILKYDRADAIPASEQAAIREKMTALGMPINDADSATSFDKGFNALRTVLAFK</sequence>
<dbReference type="RefSeq" id="WP_093066880.1">
    <property type="nucleotide sequence ID" value="NZ_FNQP01000007.1"/>
</dbReference>